<dbReference type="InterPro" id="IPR036188">
    <property type="entry name" value="FAD/NAD-bd_sf"/>
</dbReference>
<dbReference type="GO" id="GO:0050660">
    <property type="term" value="F:flavin adenine dinucleotide binding"/>
    <property type="evidence" value="ECO:0007669"/>
    <property type="project" value="TreeGrafter"/>
</dbReference>
<dbReference type="PANTHER" id="PTHR43735">
    <property type="entry name" value="APOPTOSIS-INDUCING FACTOR 1"/>
    <property type="match status" value="1"/>
</dbReference>
<dbReference type="FunFam" id="3.50.50.100:FF:000006">
    <property type="entry name" value="apoptosis-inducing factor 2"/>
    <property type="match status" value="1"/>
</dbReference>
<dbReference type="Pfam" id="PF07992">
    <property type="entry name" value="Pyr_redox_2"/>
    <property type="match status" value="1"/>
</dbReference>
<dbReference type="EMBL" id="OOIL02002122">
    <property type="protein sequence ID" value="VFQ80288.1"/>
    <property type="molecule type" value="Genomic_DNA"/>
</dbReference>
<dbReference type="PRINTS" id="PR00368">
    <property type="entry name" value="FADPNR"/>
</dbReference>
<accession>A0A484LWZ7</accession>
<comment type="similarity">
    <text evidence="1">Belongs to the FAD-dependent oxidoreductase family.</text>
</comment>
<evidence type="ECO:0000313" key="7">
    <source>
        <dbReference type="EMBL" id="VFQ80288.1"/>
    </source>
</evidence>
<dbReference type="Proteomes" id="UP000595140">
    <property type="component" value="Unassembled WGS sequence"/>
</dbReference>
<feature type="domain" description="FAD/NAD(P)-binding" evidence="6">
    <location>
        <begin position="10"/>
        <end position="283"/>
    </location>
</feature>
<keyword evidence="8" id="KW-1185">Reference proteome</keyword>
<organism evidence="7 8">
    <name type="scientific">Cuscuta campestris</name>
    <dbReference type="NCBI Taxonomy" id="132261"/>
    <lineage>
        <taxon>Eukaryota</taxon>
        <taxon>Viridiplantae</taxon>
        <taxon>Streptophyta</taxon>
        <taxon>Embryophyta</taxon>
        <taxon>Tracheophyta</taxon>
        <taxon>Spermatophyta</taxon>
        <taxon>Magnoliopsida</taxon>
        <taxon>eudicotyledons</taxon>
        <taxon>Gunneridae</taxon>
        <taxon>Pentapetalae</taxon>
        <taxon>asterids</taxon>
        <taxon>lamiids</taxon>
        <taxon>Solanales</taxon>
        <taxon>Convolvulaceae</taxon>
        <taxon>Cuscuteae</taxon>
        <taxon>Cuscuta</taxon>
        <taxon>Cuscuta subgen. Grammica</taxon>
        <taxon>Cuscuta sect. Cleistogrammica</taxon>
    </lineage>
</organism>
<keyword evidence="3" id="KW-0274">FAD</keyword>
<dbReference type="GO" id="GO:0004174">
    <property type="term" value="F:electron-transferring-flavoprotein dehydrogenase activity"/>
    <property type="evidence" value="ECO:0007669"/>
    <property type="project" value="TreeGrafter"/>
</dbReference>
<comment type="function">
    <text evidence="5">Putative FAD-dependent oxidoreductase.</text>
</comment>
<dbReference type="PANTHER" id="PTHR43735:SF3">
    <property type="entry name" value="FERROPTOSIS SUPPRESSOR PROTEIN 1"/>
    <property type="match status" value="1"/>
</dbReference>
<evidence type="ECO:0000313" key="8">
    <source>
        <dbReference type="Proteomes" id="UP000595140"/>
    </source>
</evidence>
<dbReference type="AlphaFoldDB" id="A0A484LWZ7"/>
<keyword evidence="4" id="KW-0560">Oxidoreductase</keyword>
<evidence type="ECO:0000259" key="6">
    <source>
        <dbReference type="Pfam" id="PF07992"/>
    </source>
</evidence>
<keyword evidence="2" id="KW-0285">Flavoprotein</keyword>
<evidence type="ECO:0000256" key="3">
    <source>
        <dbReference type="ARBA" id="ARBA00022827"/>
    </source>
</evidence>
<dbReference type="OrthoDB" id="202203at2759"/>
<reference evidence="7 8" key="1">
    <citation type="submission" date="2018-04" db="EMBL/GenBank/DDBJ databases">
        <authorList>
            <person name="Vogel A."/>
        </authorList>
    </citation>
    <scope>NUCLEOTIDE SEQUENCE [LARGE SCALE GENOMIC DNA]</scope>
</reference>
<proteinExistence type="inferred from homology"/>
<sequence>MGSLAAERKRVVVVGGGVGGSLLAYTLQNHCDVFLIDSKEYFEVSWASLRCMIEPSFAKRTVINHNEYLHKASIISSPAIGITQSEVLTEQGEQITYDYLVVATGHVENGNSTKQEKLNYYQNENEKIRSANSVLIIGGGPTGVELAAEIAVDFPEKKVTLVHRGSRLMEFVGEKASKKAFDWLISKKVEVILGQSVDLNSASNGVYKLRGGETVYADLHFLCAAKPFGTSWLRGTILKDSLDKDGKVAVDSNLRVKGHNNIFAIGDIVDIKELKQGYIAQNHAQVAGKNLKLLITGANEQKLAKYKPGLTIAIVSLGRKDAVMQAGPVSFSGCLPGKIKSGDLFVGMARKKLGLKSNLS</sequence>
<dbReference type="GO" id="GO:0005737">
    <property type="term" value="C:cytoplasm"/>
    <property type="evidence" value="ECO:0007669"/>
    <property type="project" value="TreeGrafter"/>
</dbReference>
<gene>
    <name evidence="7" type="ORF">CCAM_LOCUS22064</name>
</gene>
<evidence type="ECO:0000256" key="1">
    <source>
        <dbReference type="ARBA" id="ARBA00006442"/>
    </source>
</evidence>
<evidence type="ECO:0000256" key="2">
    <source>
        <dbReference type="ARBA" id="ARBA00022630"/>
    </source>
</evidence>
<evidence type="ECO:0000256" key="4">
    <source>
        <dbReference type="ARBA" id="ARBA00023002"/>
    </source>
</evidence>
<dbReference type="InterPro" id="IPR023753">
    <property type="entry name" value="FAD/NAD-binding_dom"/>
</dbReference>
<dbReference type="SUPFAM" id="SSF51905">
    <property type="entry name" value="FAD/NAD(P)-binding domain"/>
    <property type="match status" value="1"/>
</dbReference>
<name>A0A484LWZ7_9ASTE</name>
<protein>
    <recommendedName>
        <fullName evidence="6">FAD/NAD(P)-binding domain-containing protein</fullName>
    </recommendedName>
</protein>
<dbReference type="Gene3D" id="3.50.50.100">
    <property type="match status" value="1"/>
</dbReference>
<evidence type="ECO:0000256" key="5">
    <source>
        <dbReference type="ARBA" id="ARBA00057036"/>
    </source>
</evidence>